<dbReference type="Gene3D" id="1.10.10.60">
    <property type="entry name" value="Homeodomain-like"/>
    <property type="match status" value="1"/>
</dbReference>
<sequence>MTETLPTDTASIRCLDTDLSCLQHSPCHFRCGIYLVCTQGRALVSTGVQRYEFDAETELIFLTGSLIEVMEASPDFRSRVLLFPQDLFLKAILPIDTPYFNYTHEHPCYHHTPDARSQKTWREMLLWMDMARMLFVDNDSPFRAQHEQNYLQSLLMWLFNTIPEKQAAAGSTFSRKQQLCHRFMQLVREHGTRQHLVPFYADSLCITPRYLYEATTQYLDGKTPKQLIDEQLVAEIKVLLNNPALSATEIAAQLNFADQSCLTRFFKKYTGLSPKAYRLQLRTGTTR</sequence>
<dbReference type="GO" id="GO:0043565">
    <property type="term" value="F:sequence-specific DNA binding"/>
    <property type="evidence" value="ECO:0007669"/>
    <property type="project" value="InterPro"/>
</dbReference>
<evidence type="ECO:0000256" key="2">
    <source>
        <dbReference type="ARBA" id="ARBA00023125"/>
    </source>
</evidence>
<organism evidence="5 6">
    <name type="scientific">Candidatus Bacteroides merdipullorum</name>
    <dbReference type="NCBI Taxonomy" id="2838474"/>
    <lineage>
        <taxon>Bacteria</taxon>
        <taxon>Pseudomonadati</taxon>
        <taxon>Bacteroidota</taxon>
        <taxon>Bacteroidia</taxon>
        <taxon>Bacteroidales</taxon>
        <taxon>Bacteroidaceae</taxon>
        <taxon>Bacteroides</taxon>
    </lineage>
</organism>
<reference evidence="5" key="2">
    <citation type="submission" date="2021-04" db="EMBL/GenBank/DDBJ databases">
        <authorList>
            <person name="Gilroy R."/>
        </authorList>
    </citation>
    <scope>NUCLEOTIDE SEQUENCE</scope>
    <source>
        <strain evidence="5">ChiHjej12B11-24981</strain>
    </source>
</reference>
<evidence type="ECO:0000313" key="5">
    <source>
        <dbReference type="EMBL" id="HIZ02178.1"/>
    </source>
</evidence>
<gene>
    <name evidence="5" type="ORF">H9819_08025</name>
</gene>
<protein>
    <submittedName>
        <fullName evidence="5">AraC family transcriptional regulator</fullName>
    </submittedName>
</protein>
<reference evidence="5" key="1">
    <citation type="journal article" date="2021" name="PeerJ">
        <title>Extensive microbial diversity within the chicken gut microbiome revealed by metagenomics and culture.</title>
        <authorList>
            <person name="Gilroy R."/>
            <person name="Ravi A."/>
            <person name="Getino M."/>
            <person name="Pursley I."/>
            <person name="Horton D.L."/>
            <person name="Alikhan N.F."/>
            <person name="Baker D."/>
            <person name="Gharbi K."/>
            <person name="Hall N."/>
            <person name="Watson M."/>
            <person name="Adriaenssens E.M."/>
            <person name="Foster-Nyarko E."/>
            <person name="Jarju S."/>
            <person name="Secka A."/>
            <person name="Antonio M."/>
            <person name="Oren A."/>
            <person name="Chaudhuri R.R."/>
            <person name="La Ragione R."/>
            <person name="Hildebrand F."/>
            <person name="Pallen M.J."/>
        </authorList>
    </citation>
    <scope>NUCLEOTIDE SEQUENCE</scope>
    <source>
        <strain evidence="5">ChiHjej12B11-24981</strain>
    </source>
</reference>
<keyword evidence="3" id="KW-0804">Transcription</keyword>
<dbReference type="GO" id="GO:0003700">
    <property type="term" value="F:DNA-binding transcription factor activity"/>
    <property type="evidence" value="ECO:0007669"/>
    <property type="project" value="InterPro"/>
</dbReference>
<dbReference type="PROSITE" id="PS01124">
    <property type="entry name" value="HTH_ARAC_FAMILY_2"/>
    <property type="match status" value="1"/>
</dbReference>
<feature type="domain" description="HTH araC/xylS-type" evidence="4">
    <location>
        <begin position="181"/>
        <end position="280"/>
    </location>
</feature>
<dbReference type="InterPro" id="IPR018060">
    <property type="entry name" value="HTH_AraC"/>
</dbReference>
<keyword evidence="1" id="KW-0805">Transcription regulation</keyword>
<dbReference type="SMART" id="SM00342">
    <property type="entry name" value="HTH_ARAC"/>
    <property type="match status" value="1"/>
</dbReference>
<accession>A0A9D2A5A4</accession>
<dbReference type="PANTHER" id="PTHR43280:SF32">
    <property type="entry name" value="TRANSCRIPTIONAL REGULATORY PROTEIN"/>
    <property type="match status" value="1"/>
</dbReference>
<dbReference type="PANTHER" id="PTHR43280">
    <property type="entry name" value="ARAC-FAMILY TRANSCRIPTIONAL REGULATOR"/>
    <property type="match status" value="1"/>
</dbReference>
<dbReference type="AlphaFoldDB" id="A0A9D2A5A4"/>
<dbReference type="SUPFAM" id="SSF46689">
    <property type="entry name" value="Homeodomain-like"/>
    <property type="match status" value="1"/>
</dbReference>
<name>A0A9D2A5A4_9BACE</name>
<dbReference type="Pfam" id="PF12833">
    <property type="entry name" value="HTH_18"/>
    <property type="match status" value="1"/>
</dbReference>
<dbReference type="InterPro" id="IPR009057">
    <property type="entry name" value="Homeodomain-like_sf"/>
</dbReference>
<keyword evidence="2" id="KW-0238">DNA-binding</keyword>
<evidence type="ECO:0000259" key="4">
    <source>
        <dbReference type="PROSITE" id="PS01124"/>
    </source>
</evidence>
<evidence type="ECO:0000256" key="3">
    <source>
        <dbReference type="ARBA" id="ARBA00023163"/>
    </source>
</evidence>
<dbReference type="Proteomes" id="UP000824023">
    <property type="component" value="Unassembled WGS sequence"/>
</dbReference>
<evidence type="ECO:0000256" key="1">
    <source>
        <dbReference type="ARBA" id="ARBA00023015"/>
    </source>
</evidence>
<proteinExistence type="predicted"/>
<dbReference type="EMBL" id="DXCK01000111">
    <property type="protein sequence ID" value="HIZ02178.1"/>
    <property type="molecule type" value="Genomic_DNA"/>
</dbReference>
<evidence type="ECO:0000313" key="6">
    <source>
        <dbReference type="Proteomes" id="UP000824023"/>
    </source>
</evidence>
<comment type="caution">
    <text evidence="5">The sequence shown here is derived from an EMBL/GenBank/DDBJ whole genome shotgun (WGS) entry which is preliminary data.</text>
</comment>